<gene>
    <name evidence="19" type="ORF">DUI87_25036</name>
</gene>
<dbReference type="Gene3D" id="3.30.200.20">
    <property type="entry name" value="Phosphorylase Kinase, domain 1"/>
    <property type="match status" value="1"/>
</dbReference>
<keyword evidence="10 14" id="KW-0067">ATP-binding</keyword>
<feature type="compositionally biased region" description="Low complexity" evidence="16">
    <location>
        <begin position="643"/>
        <end position="673"/>
    </location>
</feature>
<dbReference type="GO" id="GO:0006355">
    <property type="term" value="P:regulation of DNA-templated transcription"/>
    <property type="evidence" value="ECO:0007669"/>
    <property type="project" value="UniProtKB-ARBA"/>
</dbReference>
<dbReference type="InterPro" id="IPR011009">
    <property type="entry name" value="Kinase-like_dom_sf"/>
</dbReference>
<evidence type="ECO:0000256" key="1">
    <source>
        <dbReference type="ARBA" id="ARBA00001946"/>
    </source>
</evidence>
<evidence type="ECO:0000256" key="7">
    <source>
        <dbReference type="ARBA" id="ARBA00022737"/>
    </source>
</evidence>
<keyword evidence="9" id="KW-0418">Kinase</keyword>
<dbReference type="FunFam" id="1.10.510.10:FF:000109">
    <property type="entry name" value="Ribosomal protein S6 kinase"/>
    <property type="match status" value="1"/>
</dbReference>
<dbReference type="PROSITE" id="PS50011">
    <property type="entry name" value="PROTEIN_KINASE_DOM"/>
    <property type="match status" value="2"/>
</dbReference>
<evidence type="ECO:0000256" key="3">
    <source>
        <dbReference type="ARBA" id="ARBA00012513"/>
    </source>
</evidence>
<keyword evidence="5" id="KW-0597">Phosphoprotein</keyword>
<evidence type="ECO:0000259" key="17">
    <source>
        <dbReference type="PROSITE" id="PS50011"/>
    </source>
</evidence>
<evidence type="ECO:0000256" key="16">
    <source>
        <dbReference type="SAM" id="MobiDB-lite"/>
    </source>
</evidence>
<feature type="binding site" evidence="14">
    <location>
        <begin position="42"/>
        <end position="50"/>
    </location>
    <ligand>
        <name>ATP</name>
        <dbReference type="ChEBI" id="CHEBI:30616"/>
    </ligand>
</feature>
<dbReference type="InterPro" id="IPR017441">
    <property type="entry name" value="Protein_kinase_ATP_BS"/>
</dbReference>
<dbReference type="Pfam" id="PF00069">
    <property type="entry name" value="Pkinase"/>
    <property type="match status" value="2"/>
</dbReference>
<dbReference type="SMART" id="SM00220">
    <property type="entry name" value="S_TKc"/>
    <property type="match status" value="2"/>
</dbReference>
<dbReference type="PROSITE" id="PS51285">
    <property type="entry name" value="AGC_KINASE_CTER"/>
    <property type="match status" value="1"/>
</dbReference>
<evidence type="ECO:0000256" key="15">
    <source>
        <dbReference type="PROSITE-ProRule" id="PRU10141"/>
    </source>
</evidence>
<comment type="catalytic activity">
    <reaction evidence="12">
        <text>L-seryl-[protein] + ATP = O-phospho-L-seryl-[protein] + ADP + H(+)</text>
        <dbReference type="Rhea" id="RHEA:17989"/>
        <dbReference type="Rhea" id="RHEA-COMP:9863"/>
        <dbReference type="Rhea" id="RHEA-COMP:11604"/>
        <dbReference type="ChEBI" id="CHEBI:15378"/>
        <dbReference type="ChEBI" id="CHEBI:29999"/>
        <dbReference type="ChEBI" id="CHEBI:30616"/>
        <dbReference type="ChEBI" id="CHEBI:83421"/>
        <dbReference type="ChEBI" id="CHEBI:456216"/>
        <dbReference type="EC" id="2.7.11.1"/>
    </reaction>
</comment>
<dbReference type="InterPro" id="IPR000719">
    <property type="entry name" value="Prot_kinase_dom"/>
</dbReference>
<feature type="domain" description="Protein kinase" evidence="17">
    <location>
        <begin position="36"/>
        <end position="305"/>
    </location>
</feature>
<dbReference type="GO" id="GO:0004674">
    <property type="term" value="F:protein serine/threonine kinase activity"/>
    <property type="evidence" value="ECO:0007669"/>
    <property type="project" value="UniProtKB-KW"/>
</dbReference>
<dbReference type="AlphaFoldDB" id="A0A3M0JCC2"/>
<dbReference type="GO" id="GO:0000287">
    <property type="term" value="F:magnesium ion binding"/>
    <property type="evidence" value="ECO:0007669"/>
    <property type="project" value="InterPro"/>
</dbReference>
<evidence type="ECO:0000256" key="9">
    <source>
        <dbReference type="ARBA" id="ARBA00022777"/>
    </source>
</evidence>
<dbReference type="PIRSF" id="PIRSF000606">
    <property type="entry name" value="Ribsml_S6_kin_2"/>
    <property type="match status" value="1"/>
</dbReference>
<evidence type="ECO:0000256" key="12">
    <source>
        <dbReference type="ARBA" id="ARBA00048679"/>
    </source>
</evidence>
<evidence type="ECO:0000256" key="2">
    <source>
        <dbReference type="ARBA" id="ARBA00009804"/>
    </source>
</evidence>
<feature type="region of interest" description="Disordered" evidence="16">
    <location>
        <begin position="635"/>
        <end position="693"/>
    </location>
</feature>
<feature type="compositionally biased region" description="Polar residues" evidence="16">
    <location>
        <begin position="674"/>
        <end position="693"/>
    </location>
</feature>
<organism evidence="19 20">
    <name type="scientific">Hirundo rustica rustica</name>
    <dbReference type="NCBI Taxonomy" id="333673"/>
    <lineage>
        <taxon>Eukaryota</taxon>
        <taxon>Metazoa</taxon>
        <taxon>Chordata</taxon>
        <taxon>Craniata</taxon>
        <taxon>Vertebrata</taxon>
        <taxon>Euteleostomi</taxon>
        <taxon>Archelosauria</taxon>
        <taxon>Archosauria</taxon>
        <taxon>Dinosauria</taxon>
        <taxon>Saurischia</taxon>
        <taxon>Theropoda</taxon>
        <taxon>Coelurosauria</taxon>
        <taxon>Aves</taxon>
        <taxon>Neognathae</taxon>
        <taxon>Neoaves</taxon>
        <taxon>Telluraves</taxon>
        <taxon>Australaves</taxon>
        <taxon>Passeriformes</taxon>
        <taxon>Sylvioidea</taxon>
        <taxon>Hirundinidae</taxon>
        <taxon>Hirundo</taxon>
    </lineage>
</organism>
<dbReference type="SUPFAM" id="SSF56112">
    <property type="entry name" value="Protein kinase-like (PK-like)"/>
    <property type="match status" value="2"/>
</dbReference>
<keyword evidence="4" id="KW-0723">Serine/threonine-protein kinase</keyword>
<keyword evidence="20" id="KW-1185">Reference proteome</keyword>
<dbReference type="OrthoDB" id="6764942at2759"/>
<dbReference type="PANTHER" id="PTHR24351">
    <property type="entry name" value="RIBOSOMAL PROTEIN S6 KINASE"/>
    <property type="match status" value="1"/>
</dbReference>
<dbReference type="SMART" id="SM00133">
    <property type="entry name" value="S_TK_X"/>
    <property type="match status" value="1"/>
</dbReference>
<proteinExistence type="inferred from homology"/>
<dbReference type="GO" id="GO:0005524">
    <property type="term" value="F:ATP binding"/>
    <property type="evidence" value="ECO:0007669"/>
    <property type="project" value="UniProtKB-UniRule"/>
</dbReference>
<dbReference type="FunFam" id="3.30.200.20:FF:000686">
    <property type="entry name" value="Ribosomal protein S6 kinase"/>
    <property type="match status" value="1"/>
</dbReference>
<comment type="catalytic activity">
    <reaction evidence="11">
        <text>L-threonyl-[protein] + ATP = O-phospho-L-threonyl-[protein] + ADP + H(+)</text>
        <dbReference type="Rhea" id="RHEA:46608"/>
        <dbReference type="Rhea" id="RHEA-COMP:11060"/>
        <dbReference type="Rhea" id="RHEA-COMP:11605"/>
        <dbReference type="ChEBI" id="CHEBI:15378"/>
        <dbReference type="ChEBI" id="CHEBI:30013"/>
        <dbReference type="ChEBI" id="CHEBI:30616"/>
        <dbReference type="ChEBI" id="CHEBI:61977"/>
        <dbReference type="ChEBI" id="CHEBI:456216"/>
        <dbReference type="EC" id="2.7.11.1"/>
    </reaction>
</comment>
<dbReference type="CDD" id="cd05613">
    <property type="entry name" value="STKc_MSK1_N"/>
    <property type="match status" value="1"/>
</dbReference>
<dbReference type="FunFam" id="3.30.200.20:FF:000648">
    <property type="entry name" value="Non-specific serine/threonine protein kinase"/>
    <property type="match status" value="1"/>
</dbReference>
<comment type="caution">
    <text evidence="19">The sequence shown here is derived from an EMBL/GenBank/DDBJ whole genome shotgun (WGS) entry which is preliminary data.</text>
</comment>
<accession>A0A3M0JCC2</accession>
<evidence type="ECO:0000256" key="10">
    <source>
        <dbReference type="ARBA" id="ARBA00022840"/>
    </source>
</evidence>
<evidence type="ECO:0000259" key="18">
    <source>
        <dbReference type="PROSITE" id="PS51285"/>
    </source>
</evidence>
<name>A0A3M0JCC2_HIRRU</name>
<reference evidence="19 20" key="1">
    <citation type="submission" date="2018-07" db="EMBL/GenBank/DDBJ databases">
        <title>A high quality draft genome assembly of the barn swallow (H. rustica rustica).</title>
        <authorList>
            <person name="Formenti G."/>
            <person name="Chiara M."/>
            <person name="Poveda L."/>
            <person name="Francoijs K.-J."/>
            <person name="Bonisoli-Alquati A."/>
            <person name="Canova L."/>
            <person name="Gianfranceschi L."/>
            <person name="Horner D.S."/>
            <person name="Saino N."/>
        </authorList>
    </citation>
    <scope>NUCLEOTIDE SEQUENCE [LARGE SCALE GENOMIC DNA]</scope>
    <source>
        <strain evidence="19">Chelidonia</strain>
        <tissue evidence="19">Blood</tissue>
    </source>
</reference>
<evidence type="ECO:0000256" key="6">
    <source>
        <dbReference type="ARBA" id="ARBA00022679"/>
    </source>
</evidence>
<dbReference type="Pfam" id="PF00433">
    <property type="entry name" value="Pkinase_C"/>
    <property type="match status" value="1"/>
</dbReference>
<dbReference type="GO" id="GO:0106310">
    <property type="term" value="F:protein serine kinase activity"/>
    <property type="evidence" value="ECO:0007669"/>
    <property type="project" value="RHEA"/>
</dbReference>
<dbReference type="PROSITE" id="PS00108">
    <property type="entry name" value="PROTEIN_KINASE_ST"/>
    <property type="match status" value="1"/>
</dbReference>
<feature type="binding site" evidence="14 15">
    <location>
        <position position="68"/>
    </location>
    <ligand>
        <name>ATP</name>
        <dbReference type="ChEBI" id="CHEBI:30616"/>
    </ligand>
</feature>
<evidence type="ECO:0000313" key="20">
    <source>
        <dbReference type="Proteomes" id="UP000269221"/>
    </source>
</evidence>
<protein>
    <recommendedName>
        <fullName evidence="13">Ribosomal protein S6 kinase alpha-5</fullName>
        <ecNumber evidence="3">2.7.11.1</ecNumber>
    </recommendedName>
</protein>
<dbReference type="InterPro" id="IPR008271">
    <property type="entry name" value="Ser/Thr_kinase_AS"/>
</dbReference>
<dbReference type="EC" id="2.7.11.1" evidence="3"/>
<evidence type="ECO:0000256" key="11">
    <source>
        <dbReference type="ARBA" id="ARBA00047899"/>
    </source>
</evidence>
<dbReference type="STRING" id="333673.A0A3M0JCC2"/>
<keyword evidence="7" id="KW-0677">Repeat</keyword>
<evidence type="ECO:0000256" key="4">
    <source>
        <dbReference type="ARBA" id="ARBA00022527"/>
    </source>
</evidence>
<evidence type="ECO:0000256" key="14">
    <source>
        <dbReference type="PIRSR" id="PIRSR000606-51"/>
    </source>
</evidence>
<dbReference type="PROSITE" id="PS00107">
    <property type="entry name" value="PROTEIN_KINASE_ATP"/>
    <property type="match status" value="1"/>
</dbReference>
<evidence type="ECO:0000256" key="8">
    <source>
        <dbReference type="ARBA" id="ARBA00022741"/>
    </source>
</evidence>
<evidence type="ECO:0000256" key="5">
    <source>
        <dbReference type="ARBA" id="ARBA00022553"/>
    </source>
</evidence>
<dbReference type="GO" id="GO:0005634">
    <property type="term" value="C:nucleus"/>
    <property type="evidence" value="ECO:0007669"/>
    <property type="project" value="UniProtKB-ARBA"/>
</dbReference>
<dbReference type="Gene3D" id="1.10.510.10">
    <property type="entry name" value="Transferase(Phosphotransferase) domain 1"/>
    <property type="match status" value="2"/>
</dbReference>
<dbReference type="Proteomes" id="UP000269221">
    <property type="component" value="Unassembled WGS sequence"/>
</dbReference>
<comment type="cofactor">
    <cofactor evidence="1">
        <name>Mg(2+)</name>
        <dbReference type="ChEBI" id="CHEBI:18420"/>
    </cofactor>
</comment>
<dbReference type="FunFam" id="1.10.510.10:FF:000157">
    <property type="entry name" value="Ribosomal protein S6 kinase"/>
    <property type="match status" value="1"/>
</dbReference>
<feature type="domain" description="AGC-kinase C-terminal" evidence="18">
    <location>
        <begin position="306"/>
        <end position="374"/>
    </location>
</feature>
<keyword evidence="8 14" id="KW-0547">Nucleotide-binding</keyword>
<keyword evidence="6" id="KW-0808">Transferase</keyword>
<dbReference type="GO" id="GO:0035556">
    <property type="term" value="P:intracellular signal transduction"/>
    <property type="evidence" value="ECO:0007669"/>
    <property type="project" value="InterPro"/>
</dbReference>
<dbReference type="EMBL" id="QRBI01000152">
    <property type="protein sequence ID" value="RMB98817.1"/>
    <property type="molecule type" value="Genomic_DNA"/>
</dbReference>
<evidence type="ECO:0000313" key="19">
    <source>
        <dbReference type="EMBL" id="RMB98817.1"/>
    </source>
</evidence>
<dbReference type="InterPro" id="IPR016239">
    <property type="entry name" value="Ribosomal_S6_kinase_II"/>
</dbReference>
<dbReference type="InterPro" id="IPR017892">
    <property type="entry name" value="Pkinase_C"/>
</dbReference>
<sequence length="693" mass="78096">MEGPSGEAELPLLTVKHELRNANLTGHAEKVGIENFELLKVLGTGAYGKVFLVRKVSGHDAGKLYAMKVLKKATIVQKAKTTEHTRTERQVLEHIRQSPFLVTLHYAFQTDTKLHLILDYINGGELFTHLSHRERFSENEVQIYIGEIVLALEHLHKLGIIYRDIKLENILLDSDGHVVLTDFGLSKEFLTDENERAYSFCGTIEYMAPDIVRGGDAGHDKAVDWWSVGVLMYELLTGASPFTVDGEKNSQAEISRRILKSEPPYPQEMSALSKDIIQRLLMKDPKKRLGCGPTDADEIKQHPFFQNMNWEDLAAKKIPAPFKPVIRDELDVSNFAEEFTEMDPTYSPAATPQTSERIFQGYSFVAPSILFKRNAATVDPFQFYVGDERPGTTTIARSAMMKLHTFLVMELLKGGELLERIQKKKHFSETEASHIMRRLVSANLLFTDETDNSEIKIIDFGFARLKPPDNQPLKTPCFTLHYAAPELLNHNGYDESCDLWSLGVILYTMLSGQVPFQSQDRSLTCTSALEIMKKIKKGEFSFEGEAWKNVSEEAKELIRGLLTVDPNKRIKMSSLRYNEWLQDGSQLSSNPLMTPDNLGSSGAAVHTYVKATFHAFNKYKREGFCLQNVDKAPLAKRRKMKKTSTSTETRSSSSESSHSSSSHSHGKTTPTKTLQPTNPTDSNNPETIFQFSD</sequence>
<feature type="domain" description="Protein kinase" evidence="17">
    <location>
        <begin position="293"/>
        <end position="581"/>
    </location>
</feature>
<dbReference type="InterPro" id="IPR000961">
    <property type="entry name" value="AGC-kinase_C"/>
</dbReference>
<evidence type="ECO:0000256" key="13">
    <source>
        <dbReference type="ARBA" id="ARBA00069567"/>
    </source>
</evidence>
<comment type="similarity">
    <text evidence="2">Belongs to the protein kinase superfamily. AGC Ser/Thr protein kinase family. S6 kinase subfamily.</text>
</comment>